<dbReference type="AlphaFoldDB" id="A0A1T4NZ40"/>
<dbReference type="STRING" id="115783.SAMN02745119_01794"/>
<protein>
    <submittedName>
        <fullName evidence="2">Intracellular sulfur oxidation protein, DsrE/DsrF family</fullName>
    </submittedName>
</protein>
<dbReference type="SUPFAM" id="SSF75169">
    <property type="entry name" value="DsrEFH-like"/>
    <property type="match status" value="1"/>
</dbReference>
<evidence type="ECO:0000256" key="1">
    <source>
        <dbReference type="SAM" id="SignalP"/>
    </source>
</evidence>
<dbReference type="RefSeq" id="WP_078790093.1">
    <property type="nucleotide sequence ID" value="NZ_FUWR01000008.1"/>
</dbReference>
<organism evidence="2 3">
    <name type="scientific">Trichlorobacter thiogenes</name>
    <dbReference type="NCBI Taxonomy" id="115783"/>
    <lineage>
        <taxon>Bacteria</taxon>
        <taxon>Pseudomonadati</taxon>
        <taxon>Thermodesulfobacteriota</taxon>
        <taxon>Desulfuromonadia</taxon>
        <taxon>Geobacterales</taxon>
        <taxon>Geobacteraceae</taxon>
        <taxon>Trichlorobacter</taxon>
    </lineage>
</organism>
<dbReference type="OrthoDB" id="9799127at2"/>
<feature type="signal peptide" evidence="1">
    <location>
        <begin position="1"/>
        <end position="25"/>
    </location>
</feature>
<dbReference type="EMBL" id="FUWR01000008">
    <property type="protein sequence ID" value="SJZ84475.1"/>
    <property type="molecule type" value="Genomic_DNA"/>
</dbReference>
<keyword evidence="1" id="KW-0732">Signal</keyword>
<dbReference type="Gene3D" id="3.40.1260.10">
    <property type="entry name" value="DsrEFH-like"/>
    <property type="match status" value="1"/>
</dbReference>
<dbReference type="Proteomes" id="UP000190102">
    <property type="component" value="Unassembled WGS sequence"/>
</dbReference>
<evidence type="ECO:0000313" key="2">
    <source>
        <dbReference type="EMBL" id="SJZ84475.1"/>
    </source>
</evidence>
<accession>A0A1T4NZ40</accession>
<feature type="chain" id="PRO_5012436697" evidence="1">
    <location>
        <begin position="26"/>
        <end position="159"/>
    </location>
</feature>
<sequence>MKKLTLVLASTLLFLALGLPTVTHADSTVPDDRFALKGLKQTRAIFDVRLADLDKLLFNLGLIKETFEGISNQKVKPTLIVSLRGPAVKLFTRDQATPELRELLADLKKKGVRVEICSVATRVFKVDNAQLLPDLFLVGNVLTSQIAWQNKGYALVTLN</sequence>
<name>A0A1T4NZ40_9BACT</name>
<dbReference type="InterPro" id="IPR003787">
    <property type="entry name" value="Sulphur_relay_DsrE/F-like"/>
</dbReference>
<keyword evidence="3" id="KW-1185">Reference proteome</keyword>
<evidence type="ECO:0000313" key="3">
    <source>
        <dbReference type="Proteomes" id="UP000190102"/>
    </source>
</evidence>
<proteinExistence type="predicted"/>
<gene>
    <name evidence="2" type="ORF">SAMN02745119_01794</name>
</gene>
<dbReference type="Pfam" id="PF02635">
    <property type="entry name" value="DsrE"/>
    <property type="match status" value="1"/>
</dbReference>
<dbReference type="InterPro" id="IPR027396">
    <property type="entry name" value="DsrEFH-like"/>
</dbReference>
<reference evidence="3" key="1">
    <citation type="submission" date="2017-02" db="EMBL/GenBank/DDBJ databases">
        <authorList>
            <person name="Varghese N."/>
            <person name="Submissions S."/>
        </authorList>
    </citation>
    <scope>NUCLEOTIDE SEQUENCE [LARGE SCALE GENOMIC DNA]</scope>
    <source>
        <strain evidence="3">ATCC BAA-34</strain>
    </source>
</reference>